<feature type="repeat" description="WD" evidence="5">
    <location>
        <begin position="190"/>
        <end position="224"/>
    </location>
</feature>
<dbReference type="VEuPathDB" id="TriTrypDB:TCDM_04156"/>
<dbReference type="VEuPathDB" id="TriTrypDB:BCY84_19758"/>
<feature type="region of interest" description="Disordered" evidence="7">
    <location>
        <begin position="1"/>
        <end position="45"/>
    </location>
</feature>
<evidence type="ECO:0000313" key="9">
    <source>
        <dbReference type="EMBL" id="PWU91421.1"/>
    </source>
</evidence>
<dbReference type="InterPro" id="IPR015943">
    <property type="entry name" value="WD40/YVTN_repeat-like_dom_sf"/>
</dbReference>
<reference evidence="9 10" key="1">
    <citation type="journal article" date="2018" name="Microb. Genom.">
        <title>Expanding an expanded genome: long-read sequencing of Trypanosoma cruzi.</title>
        <authorList>
            <person name="Berna L."/>
            <person name="Rodriguez M."/>
            <person name="Chiribao M.L."/>
            <person name="Parodi-Talice A."/>
            <person name="Pita S."/>
            <person name="Rijo G."/>
            <person name="Alvarez-Valin F."/>
            <person name="Robello C."/>
        </authorList>
    </citation>
    <scope>NUCLEOTIDE SEQUENCE [LARGE SCALE GENOMIC DNA]</scope>
    <source>
        <strain evidence="9 10">Dm28c</strain>
    </source>
</reference>
<dbReference type="SMART" id="SM00320">
    <property type="entry name" value="WD40"/>
    <property type="match status" value="5"/>
</dbReference>
<evidence type="ECO:0000256" key="5">
    <source>
        <dbReference type="PROSITE-ProRule" id="PRU00221"/>
    </source>
</evidence>
<dbReference type="PROSITE" id="PS50294">
    <property type="entry name" value="WD_REPEATS_REGION"/>
    <property type="match status" value="1"/>
</dbReference>
<keyword evidence="2 5" id="KW-0853">WD repeat</keyword>
<dbReference type="PROSITE" id="PS00678">
    <property type="entry name" value="WD_REPEATS_1"/>
    <property type="match status" value="1"/>
</dbReference>
<dbReference type="Pfam" id="PF23398">
    <property type="entry name" value="FAZ1_cons"/>
    <property type="match status" value="1"/>
</dbReference>
<dbReference type="VEuPathDB" id="TriTrypDB:TcCLB.503479.40"/>
<evidence type="ECO:0000259" key="8">
    <source>
        <dbReference type="Pfam" id="PF23398"/>
    </source>
</evidence>
<dbReference type="VEuPathDB" id="TriTrypDB:TcCL_ESM03775"/>
<keyword evidence="4" id="KW-0689">Ribosomal protein</keyword>
<dbReference type="GO" id="GO:0005840">
    <property type="term" value="C:ribosome"/>
    <property type="evidence" value="ECO:0007669"/>
    <property type="project" value="UniProtKB-KW"/>
</dbReference>
<gene>
    <name evidence="9" type="ORF">C4B63_43g197</name>
</gene>
<dbReference type="InterPro" id="IPR019775">
    <property type="entry name" value="WD40_repeat_CS"/>
</dbReference>
<dbReference type="VEuPathDB" id="TriTrypDB:TcG_07891"/>
<accession>A0A2V2V5C0</accession>
<dbReference type="InterPro" id="IPR001680">
    <property type="entry name" value="WD40_rpt"/>
</dbReference>
<dbReference type="InterPro" id="IPR056614">
    <property type="entry name" value="FAZ1_cons"/>
</dbReference>
<feature type="coiled-coil region" evidence="6">
    <location>
        <begin position="972"/>
        <end position="1006"/>
    </location>
</feature>
<evidence type="ECO:0000256" key="7">
    <source>
        <dbReference type="SAM" id="MobiDB-lite"/>
    </source>
</evidence>
<sequence length="1281" mass="145836">MSSRRARLSPRSQPQQSSARSSRAGTPSLCPCSPPTSATKLGKKNNRVSSVGTQKFRSRALDVTPLFTVEGAVRYIDVINERTAWTVECDGSISVRSIPKGNEMKQILGRKGVFCTCLLFVGKTGKVWAAFSDGFLQVYDVNTFLLENTFVQHTGAVECIVEMEDRIYTGGRDWKIYQWIPEMYCYERQFAGHGNTVRCLCPYTGSTGAVLFTGSDDGTVKAWNPYPSVKQSKENNPCVHTFVGHTRGVLSLEIVAPNNQLWSGGEDTTIRVWDLQTLNCVAVLEDHNSPIACLSVVEHRVWSGDKHGRILLWDLRTLSPLQELSRQMQVEHRSVFAIRKMVQAVVWKVWTTGSAGHIHCWNAESMPLIFDSDTPGEMLPHTGEENMRALEVDNEALRKEVARLTTQLEKESAHAMSDKFNEMQNQQLIMDTNEGLRRQLRETQRLGAVGNGGNTEHGIRSPYTELGYPQAPRFDLSMPFSDASRNGGETGGNERGEAPFWEPVTMSIYRNDVTTIFTKIERFFPGSAWSEILQDHENELRQTFMREAAQALGVPEDKLQHVSMEPNPQGLFATVKVPHSSDTSAEELKRPLKTHPFVPVLNLYGAALANKNERLKEALIQAHNENQSASRSMQDNPKTKTDGPSAIMDKNEEMAHLSNEIDSVKRQNVRLQKELKKINEQLAAREAPSRINAQEEYDALKSFVDNSLKPLISRLKRTNGEKELDLRANEERIRQLLHDKEQLQKQLAAREAPSRINAQEEYDALKSFVDNSLKPLISRLKRTNGEKELDLRANEERIRQLLHDKEQLQKQLAAREAPSRINAQEEYDALKSFVDNSLKPLISRLERTNGEKELDLRANEERIRQLLHDKEQLQKQLAAREAPSRINAQEEYDALKSFVDNSLKPLISRLKRTNGEKELDLRANEERIRQLLHDKEQLQKQLAAREAPSRINAQEEYDALKSFVDNSLKPLISRLERTNGEKELDLRANEERIRQLLHDKEQLQKQLAAREAPSRINAQEEYDALKSFVDNSLKPLISRLKRTNGEKELDLRANEERIRQLLHDKEQLQKQLAAREAPSRINAQEEYDALKSFVDNSLKPLISRLERTNGEKELDLRANEERIRQLLSKCGRSCSLYALNTGAFSIHSEGMKSDRHVLLDALVEAEESARVRESDLLALVDSLQNVVDRYVVEKEKLVARLETLNGELSEALKERDMAMSDGKLLEEECAALRDQLRGELLAQIPVGEQRLLAAYLDEVQRRREVEKEMYRGLSKRVKASW</sequence>
<dbReference type="VEuPathDB" id="TriTrypDB:TcYC6_0021580"/>
<name>A0A2V2V5C0_TRYCR</name>
<dbReference type="GO" id="GO:0010992">
    <property type="term" value="P:ubiquitin recycling"/>
    <property type="evidence" value="ECO:0007669"/>
    <property type="project" value="TreeGrafter"/>
</dbReference>
<feature type="compositionally biased region" description="Low complexity" evidence="7">
    <location>
        <begin position="9"/>
        <end position="37"/>
    </location>
</feature>
<dbReference type="VEuPathDB" id="TriTrypDB:TCSYLVIO_009253"/>
<dbReference type="VEuPathDB" id="TriTrypDB:TcCL_NonESM04690"/>
<dbReference type="Pfam" id="PF00400">
    <property type="entry name" value="WD40"/>
    <property type="match status" value="2"/>
</dbReference>
<feature type="domain" description="Flagellar attachment zone protein 1 conserved" evidence="8">
    <location>
        <begin position="515"/>
        <end position="605"/>
    </location>
</feature>
<evidence type="ECO:0000256" key="3">
    <source>
        <dbReference type="ARBA" id="ARBA00022737"/>
    </source>
</evidence>
<feature type="compositionally biased region" description="Polar residues" evidence="7">
    <location>
        <begin position="624"/>
        <end position="636"/>
    </location>
</feature>
<dbReference type="VEuPathDB" id="TriTrypDB:C4B63_43g197"/>
<dbReference type="Gene3D" id="2.130.10.10">
    <property type="entry name" value="YVTN repeat-like/Quinoprotein amine dehydrogenase"/>
    <property type="match status" value="1"/>
</dbReference>
<dbReference type="PROSITE" id="PS50082">
    <property type="entry name" value="WD_REPEATS_2"/>
    <property type="match status" value="2"/>
</dbReference>
<feature type="coiled-coil region" evidence="6">
    <location>
        <begin position="842"/>
        <end position="876"/>
    </location>
</feature>
<feature type="region of interest" description="Disordered" evidence="7">
    <location>
        <begin position="624"/>
        <end position="644"/>
    </location>
</feature>
<feature type="coiled-coil region" evidence="6">
    <location>
        <begin position="387"/>
        <end position="414"/>
    </location>
</feature>
<keyword evidence="3" id="KW-0677">Repeat</keyword>
<dbReference type="GO" id="GO:0043161">
    <property type="term" value="P:proteasome-mediated ubiquitin-dependent protein catabolic process"/>
    <property type="evidence" value="ECO:0007669"/>
    <property type="project" value="TreeGrafter"/>
</dbReference>
<dbReference type="GO" id="GO:0005634">
    <property type="term" value="C:nucleus"/>
    <property type="evidence" value="ECO:0007669"/>
    <property type="project" value="TreeGrafter"/>
</dbReference>
<evidence type="ECO:0000256" key="2">
    <source>
        <dbReference type="ARBA" id="ARBA00022574"/>
    </source>
</evidence>
<dbReference type="VEuPathDB" id="TriTrypDB:C3747_80g78"/>
<keyword evidence="6" id="KW-0175">Coiled coil</keyword>
<feature type="coiled-coil region" evidence="6">
    <location>
        <begin position="1187"/>
        <end position="1221"/>
    </location>
</feature>
<protein>
    <submittedName>
        <fullName evidence="9">Flagellum attachment zone protein 6</fullName>
    </submittedName>
</protein>
<dbReference type="VEuPathDB" id="TriTrypDB:TcCLB.506855.190"/>
<dbReference type="InterPro" id="IPR036322">
    <property type="entry name" value="WD40_repeat_dom_sf"/>
</dbReference>
<dbReference type="VEuPathDB" id="TriTrypDB:Tc_MARK_5151"/>
<evidence type="ECO:0000256" key="1">
    <source>
        <dbReference type="ARBA" id="ARBA00022490"/>
    </source>
</evidence>
<feature type="repeat" description="WD" evidence="5">
    <location>
        <begin position="242"/>
        <end position="283"/>
    </location>
</feature>
<dbReference type="VEuPathDB" id="TriTrypDB:ECC02_002110"/>
<proteinExistence type="predicted"/>
<evidence type="ECO:0000256" key="4">
    <source>
        <dbReference type="ARBA" id="ARBA00022980"/>
    </source>
</evidence>
<keyword evidence="4" id="KW-0687">Ribonucleoprotein</keyword>
<dbReference type="GO" id="GO:0043130">
    <property type="term" value="F:ubiquitin binding"/>
    <property type="evidence" value="ECO:0007669"/>
    <property type="project" value="TreeGrafter"/>
</dbReference>
<dbReference type="SUPFAM" id="SSF50978">
    <property type="entry name" value="WD40 repeat-like"/>
    <property type="match status" value="1"/>
</dbReference>
<dbReference type="VEuPathDB" id="TriTrypDB:TcBrA4_0132490"/>
<dbReference type="PANTHER" id="PTHR19849:SF0">
    <property type="entry name" value="PHOSPHOLIPASE A-2-ACTIVATING PROTEIN"/>
    <property type="match status" value="1"/>
</dbReference>
<dbReference type="PANTHER" id="PTHR19849">
    <property type="entry name" value="PHOSPHOLIPASE A-2-ACTIVATING PROTEIN"/>
    <property type="match status" value="1"/>
</dbReference>
<evidence type="ECO:0000256" key="6">
    <source>
        <dbReference type="SAM" id="Coils"/>
    </source>
</evidence>
<dbReference type="FunFam" id="2.130.10.10:FF:001232">
    <property type="entry name" value="WD domain, G-beta repeat, putative"/>
    <property type="match status" value="1"/>
</dbReference>
<keyword evidence="1" id="KW-0963">Cytoplasm</keyword>
<organism evidence="9 10">
    <name type="scientific">Trypanosoma cruzi</name>
    <dbReference type="NCBI Taxonomy" id="5693"/>
    <lineage>
        <taxon>Eukaryota</taxon>
        <taxon>Discoba</taxon>
        <taxon>Euglenozoa</taxon>
        <taxon>Kinetoplastea</taxon>
        <taxon>Metakinetoplastina</taxon>
        <taxon>Trypanosomatida</taxon>
        <taxon>Trypanosomatidae</taxon>
        <taxon>Trypanosoma</taxon>
        <taxon>Schizotrypanum</taxon>
    </lineage>
</organism>
<dbReference type="EMBL" id="PRFA01000043">
    <property type="protein sequence ID" value="PWU91421.1"/>
    <property type="molecule type" value="Genomic_DNA"/>
</dbReference>
<evidence type="ECO:0000313" key="10">
    <source>
        <dbReference type="Proteomes" id="UP000246121"/>
    </source>
</evidence>
<dbReference type="Proteomes" id="UP000246121">
    <property type="component" value="Unassembled WGS sequence"/>
</dbReference>
<comment type="caution">
    <text evidence="9">The sequence shown here is derived from an EMBL/GenBank/DDBJ whole genome shotgun (WGS) entry which is preliminary data.</text>
</comment>
<dbReference type="GO" id="GO:0005737">
    <property type="term" value="C:cytoplasm"/>
    <property type="evidence" value="ECO:0007669"/>
    <property type="project" value="TreeGrafter"/>
</dbReference>